<name>A0A1I8GKD8_9PLAT</name>
<evidence type="ECO:0000313" key="1">
    <source>
        <dbReference type="Proteomes" id="UP000095280"/>
    </source>
</evidence>
<sequence>MQLMFSLGLALLLLEAVASGSPVTAADEDPAATAECAATGRNCRGGVRDAAVLRSETRLMRLFFEEMGLPLPAECRAPCNQLGSRAATNRCVGACYGAMLNSVNLERQLLS</sequence>
<dbReference type="WBParaSite" id="maker-uti_cns_0002232-snap-gene-0.14-mRNA-1">
    <property type="protein sequence ID" value="maker-uti_cns_0002232-snap-gene-0.14-mRNA-1"/>
    <property type="gene ID" value="maker-uti_cns_0002232-snap-gene-0.14"/>
</dbReference>
<proteinExistence type="predicted"/>
<dbReference type="Proteomes" id="UP000095280">
    <property type="component" value="Unplaced"/>
</dbReference>
<dbReference type="AlphaFoldDB" id="A0A1I8GKD8"/>
<organism evidence="1 2">
    <name type="scientific">Macrostomum lignano</name>
    <dbReference type="NCBI Taxonomy" id="282301"/>
    <lineage>
        <taxon>Eukaryota</taxon>
        <taxon>Metazoa</taxon>
        <taxon>Spiralia</taxon>
        <taxon>Lophotrochozoa</taxon>
        <taxon>Platyhelminthes</taxon>
        <taxon>Rhabditophora</taxon>
        <taxon>Macrostomorpha</taxon>
        <taxon>Macrostomida</taxon>
        <taxon>Macrostomidae</taxon>
        <taxon>Macrostomum</taxon>
    </lineage>
</organism>
<keyword evidence="1" id="KW-1185">Reference proteome</keyword>
<reference evidence="2" key="1">
    <citation type="submission" date="2016-11" db="UniProtKB">
        <authorList>
            <consortium name="WormBaseParasite"/>
        </authorList>
    </citation>
    <scope>IDENTIFICATION</scope>
</reference>
<evidence type="ECO:0000313" key="2">
    <source>
        <dbReference type="WBParaSite" id="maker-uti_cns_0002232-snap-gene-0.14-mRNA-1"/>
    </source>
</evidence>
<accession>A0A1I8GKD8</accession>
<protein>
    <submittedName>
        <fullName evidence="2">Uncharacterized protein</fullName>
    </submittedName>
</protein>